<dbReference type="Pfam" id="PF00990">
    <property type="entry name" value="GGDEF"/>
    <property type="match status" value="1"/>
</dbReference>
<dbReference type="FunFam" id="3.30.70.270:FF:000001">
    <property type="entry name" value="Diguanylate cyclase domain protein"/>
    <property type="match status" value="1"/>
</dbReference>
<dbReference type="Pfam" id="PF08448">
    <property type="entry name" value="PAS_4"/>
    <property type="match status" value="1"/>
</dbReference>
<keyword evidence="7" id="KW-1185">Reference proteome</keyword>
<dbReference type="CDD" id="cd01948">
    <property type="entry name" value="EAL"/>
    <property type="match status" value="1"/>
</dbReference>
<accession>A0A511UKB6</accession>
<dbReference type="InterPro" id="IPR001633">
    <property type="entry name" value="EAL_dom"/>
</dbReference>
<gene>
    <name evidence="6" type="ORF">HVA01_06660</name>
</gene>
<feature type="domain" description="PAS" evidence="3">
    <location>
        <begin position="193"/>
        <end position="237"/>
    </location>
</feature>
<dbReference type="Proteomes" id="UP000321303">
    <property type="component" value="Unassembled WGS sequence"/>
</dbReference>
<dbReference type="InterPro" id="IPR029787">
    <property type="entry name" value="Nucleotide_cyclase"/>
</dbReference>
<proteinExistence type="predicted"/>
<dbReference type="PROSITE" id="PS50883">
    <property type="entry name" value="EAL"/>
    <property type="match status" value="1"/>
</dbReference>
<dbReference type="PANTHER" id="PTHR44757:SF2">
    <property type="entry name" value="BIOFILM ARCHITECTURE MAINTENANCE PROTEIN MBAA"/>
    <property type="match status" value="1"/>
</dbReference>
<evidence type="ECO:0000313" key="7">
    <source>
        <dbReference type="Proteomes" id="UP000321303"/>
    </source>
</evidence>
<dbReference type="SUPFAM" id="SSF55073">
    <property type="entry name" value="Nucleotide cyclase"/>
    <property type="match status" value="1"/>
</dbReference>
<dbReference type="PROSITE" id="PS50112">
    <property type="entry name" value="PAS"/>
    <property type="match status" value="1"/>
</dbReference>
<dbReference type="InterPro" id="IPR035919">
    <property type="entry name" value="EAL_sf"/>
</dbReference>
<dbReference type="InterPro" id="IPR043128">
    <property type="entry name" value="Rev_trsase/Diguanyl_cyclase"/>
</dbReference>
<dbReference type="SMART" id="SM00086">
    <property type="entry name" value="PAC"/>
    <property type="match status" value="1"/>
</dbReference>
<dbReference type="Gene3D" id="3.20.20.450">
    <property type="entry name" value="EAL domain"/>
    <property type="match status" value="1"/>
</dbReference>
<comment type="caution">
    <text evidence="6">The sequence shown here is derived from an EMBL/GenBank/DDBJ whole genome shotgun (WGS) entry which is preliminary data.</text>
</comment>
<protein>
    <recommendedName>
        <fullName evidence="8">GGDEF domain-containing protein</fullName>
    </recommendedName>
</protein>
<organism evidence="6 7">
    <name type="scientific">Halovibrio variabilis</name>
    <dbReference type="NCBI Taxonomy" id="31910"/>
    <lineage>
        <taxon>Bacteria</taxon>
        <taxon>Pseudomonadati</taxon>
        <taxon>Pseudomonadota</taxon>
        <taxon>Gammaproteobacteria</taxon>
        <taxon>Oceanospirillales</taxon>
        <taxon>Halomonadaceae</taxon>
        <taxon>Halovibrio</taxon>
    </lineage>
</organism>
<feature type="domain" description="GGDEF" evidence="5">
    <location>
        <begin position="350"/>
        <end position="482"/>
    </location>
</feature>
<name>A0A511UKB6_9GAMM</name>
<dbReference type="NCBIfam" id="TIGR00229">
    <property type="entry name" value="sensory_box"/>
    <property type="match status" value="1"/>
</dbReference>
<dbReference type="Pfam" id="PF13426">
    <property type="entry name" value="PAS_9"/>
    <property type="match status" value="1"/>
</dbReference>
<dbReference type="SUPFAM" id="SSF55785">
    <property type="entry name" value="PYP-like sensor domain (PAS domain)"/>
    <property type="match status" value="2"/>
</dbReference>
<dbReference type="Gene3D" id="3.30.70.270">
    <property type="match status" value="1"/>
</dbReference>
<dbReference type="AlphaFoldDB" id="A0A511UKB6"/>
<feature type="coiled-coil region" evidence="2">
    <location>
        <begin position="37"/>
        <end position="78"/>
    </location>
</feature>
<evidence type="ECO:0008006" key="8">
    <source>
        <dbReference type="Google" id="ProtNLM"/>
    </source>
</evidence>
<dbReference type="SMART" id="SM00267">
    <property type="entry name" value="GGDEF"/>
    <property type="match status" value="1"/>
</dbReference>
<dbReference type="InterPro" id="IPR000014">
    <property type="entry name" value="PAS"/>
</dbReference>
<dbReference type="InterPro" id="IPR035965">
    <property type="entry name" value="PAS-like_dom_sf"/>
</dbReference>
<dbReference type="SMART" id="SM00091">
    <property type="entry name" value="PAS"/>
    <property type="match status" value="2"/>
</dbReference>
<dbReference type="NCBIfam" id="TIGR00254">
    <property type="entry name" value="GGDEF"/>
    <property type="match status" value="1"/>
</dbReference>
<dbReference type="CDD" id="cd00130">
    <property type="entry name" value="PAS"/>
    <property type="match status" value="2"/>
</dbReference>
<dbReference type="PROSITE" id="PS50887">
    <property type="entry name" value="GGDEF"/>
    <property type="match status" value="1"/>
</dbReference>
<dbReference type="Pfam" id="PF00563">
    <property type="entry name" value="EAL"/>
    <property type="match status" value="1"/>
</dbReference>
<dbReference type="SUPFAM" id="SSF141868">
    <property type="entry name" value="EAL domain-like"/>
    <property type="match status" value="1"/>
</dbReference>
<comment type="cofactor">
    <cofactor evidence="1">
        <name>Mg(2+)</name>
        <dbReference type="ChEBI" id="CHEBI:18420"/>
    </cofactor>
</comment>
<evidence type="ECO:0000313" key="6">
    <source>
        <dbReference type="EMBL" id="GEN27020.1"/>
    </source>
</evidence>
<evidence type="ECO:0000259" key="5">
    <source>
        <dbReference type="PROSITE" id="PS50887"/>
    </source>
</evidence>
<dbReference type="CDD" id="cd01949">
    <property type="entry name" value="GGDEF"/>
    <property type="match status" value="1"/>
</dbReference>
<dbReference type="PANTHER" id="PTHR44757">
    <property type="entry name" value="DIGUANYLATE CYCLASE DGCP"/>
    <property type="match status" value="1"/>
</dbReference>
<dbReference type="RefSeq" id="WP_146873108.1">
    <property type="nucleotide sequence ID" value="NZ_BJXV01000002.1"/>
</dbReference>
<reference evidence="6 7" key="1">
    <citation type="submission" date="2019-07" db="EMBL/GenBank/DDBJ databases">
        <title>Whole genome shotgun sequence of Halomonas variabilis NBRC 102410.</title>
        <authorList>
            <person name="Hosoyama A."/>
            <person name="Uohara A."/>
            <person name="Ohji S."/>
            <person name="Ichikawa N."/>
        </authorList>
    </citation>
    <scope>NUCLEOTIDE SEQUENCE [LARGE SCALE GENOMIC DNA]</scope>
    <source>
        <strain evidence="6 7">NBRC 102410</strain>
    </source>
</reference>
<dbReference type="InterPro" id="IPR001610">
    <property type="entry name" value="PAC"/>
</dbReference>
<dbReference type="GO" id="GO:0003824">
    <property type="term" value="F:catalytic activity"/>
    <property type="evidence" value="ECO:0007669"/>
    <property type="project" value="UniProtKB-ARBA"/>
</dbReference>
<keyword evidence="2" id="KW-0175">Coiled coil</keyword>
<evidence type="ECO:0000259" key="3">
    <source>
        <dbReference type="PROSITE" id="PS50112"/>
    </source>
</evidence>
<dbReference type="SMART" id="SM00052">
    <property type="entry name" value="EAL"/>
    <property type="match status" value="1"/>
</dbReference>
<feature type="domain" description="EAL" evidence="4">
    <location>
        <begin position="491"/>
        <end position="746"/>
    </location>
</feature>
<sequence>MVNNPNNAFSSKALRDAAHHRLNQGLTDVSDWTGRDIQSLVSELELHQEELRIQNEELKQARDRLEIARENAQNCYRDLFERAPMGYLLLDAQGRIEEANQAANQLLAPGTDLSGQLLSAFVASESQDALHLHRRAIASATTTQAVDLTLARDEQATWTVRMESVMEPTTGLGGARFRCALIDITERRKTEDKLRVAARVFEEIGEAIVVMDAAGRIQSINEAFTAITGYTESDALGVIMSGLVRSERQGQVFHKKMWESLNNRGFWQGEIWDRRKDGEIYPEWLTINRIDDDGEPRNLVAVFSDISQIKNSQRKIEYLASHDALTGLPNRRLFQERAQEAIAQAQRRGGQAGLLFLDLDNFKDINDTLGHEVGDELLVRVAAQLREWVRDEDTVARFGGDEFTVVFTDCDAEKAGFIAQRLVAGLAGTFEVRGRHLRVTTSAGLALYPQDGEDVVSLCQAADMAVYRAKGDGRNRLRLYDTALHQQLLEDRAIEQALRRALTNGGLRLVYQPQFAASDPTRLVGVEALLRWQDPELETISPERFISIAERSDLITELGWRVQALLCTDLQQWLTAGLEPPVISFNVSPKAFRDGQFSSQLEEIMSQHGILPGQLQVEFTESTLAGHSDLVLDEIDKLHASGIELSIDDFGTGYSCLINLKRLPLAELKIDKSFVDGLGENEHDEAIARATLYMAEAFGLRTVAEGVETQQQLAWLQAHGCDRIQGFLLARPLEADDFRSMLQRAKRTS</sequence>
<dbReference type="InterPro" id="IPR052155">
    <property type="entry name" value="Biofilm_reg_signaling"/>
</dbReference>
<dbReference type="Gene3D" id="3.30.450.20">
    <property type="entry name" value="PAS domain"/>
    <property type="match status" value="2"/>
</dbReference>
<dbReference type="OrthoDB" id="9804951at2"/>
<evidence type="ECO:0000256" key="1">
    <source>
        <dbReference type="ARBA" id="ARBA00001946"/>
    </source>
</evidence>
<dbReference type="InterPro" id="IPR013656">
    <property type="entry name" value="PAS_4"/>
</dbReference>
<dbReference type="EMBL" id="BJXV01000002">
    <property type="protein sequence ID" value="GEN27020.1"/>
    <property type="molecule type" value="Genomic_DNA"/>
</dbReference>
<dbReference type="InterPro" id="IPR000160">
    <property type="entry name" value="GGDEF_dom"/>
</dbReference>
<evidence type="ECO:0000259" key="4">
    <source>
        <dbReference type="PROSITE" id="PS50883"/>
    </source>
</evidence>
<evidence type="ECO:0000256" key="2">
    <source>
        <dbReference type="SAM" id="Coils"/>
    </source>
</evidence>